<evidence type="ECO:0000313" key="4">
    <source>
        <dbReference type="Proteomes" id="UP000248330"/>
    </source>
</evidence>
<dbReference type="RefSeq" id="WP_110266661.1">
    <property type="nucleotide sequence ID" value="NZ_CAKZQT010000005.1"/>
</dbReference>
<evidence type="ECO:0000256" key="1">
    <source>
        <dbReference type="SAM" id="Coils"/>
    </source>
</evidence>
<accession>A0A318E755</accession>
<organism evidence="3 4">
    <name type="scientific">Sinimarinibacterium flocculans</name>
    <dbReference type="NCBI Taxonomy" id="985250"/>
    <lineage>
        <taxon>Bacteria</taxon>
        <taxon>Pseudomonadati</taxon>
        <taxon>Pseudomonadota</taxon>
        <taxon>Gammaproteobacteria</taxon>
        <taxon>Nevskiales</taxon>
        <taxon>Nevskiaceae</taxon>
        <taxon>Sinimarinibacterium</taxon>
    </lineage>
</organism>
<evidence type="ECO:0000313" key="3">
    <source>
        <dbReference type="EMBL" id="PXV64663.1"/>
    </source>
</evidence>
<protein>
    <recommendedName>
        <fullName evidence="5">Tetratricopeptide repeat protein</fullName>
    </recommendedName>
</protein>
<dbReference type="OrthoDB" id="6072288at2"/>
<dbReference type="Proteomes" id="UP000248330">
    <property type="component" value="Unassembled WGS sequence"/>
</dbReference>
<dbReference type="InterPro" id="IPR011990">
    <property type="entry name" value="TPR-like_helical_dom_sf"/>
</dbReference>
<evidence type="ECO:0000256" key="2">
    <source>
        <dbReference type="SAM" id="SignalP"/>
    </source>
</evidence>
<reference evidence="3 4" key="1">
    <citation type="submission" date="2018-04" db="EMBL/GenBank/DDBJ databases">
        <title>Genomic Encyclopedia of Type Strains, Phase IV (KMG-IV): sequencing the most valuable type-strain genomes for metagenomic binning, comparative biology and taxonomic classification.</title>
        <authorList>
            <person name="Goeker M."/>
        </authorList>
    </citation>
    <scope>NUCLEOTIDE SEQUENCE [LARGE SCALE GENOMIC DNA]</scope>
    <source>
        <strain evidence="3 4">DSM 104150</strain>
    </source>
</reference>
<keyword evidence="1" id="KW-0175">Coiled coil</keyword>
<keyword evidence="2" id="KW-0732">Signal</keyword>
<gene>
    <name evidence="3" type="ORF">C8D93_112113</name>
</gene>
<feature type="signal peptide" evidence="2">
    <location>
        <begin position="1"/>
        <end position="25"/>
    </location>
</feature>
<dbReference type="AlphaFoldDB" id="A0A318E755"/>
<sequence>MSVIPRPLRILLLPAVLLLPTLAPAQDDLFSEALVIHHQVEALQRQNRSTLGVYVGAAVNDLILRRVEVQIDDLPVRKYEYGSFEAEALRRGGLHRLLVADVEPGAHRLRARFFVRRIGATPDTPRFVLTLTETFNKSNVPMSLEFAVQSGGRGPATLRVLRSDGRSDALRQRVARYAEDARVNWVAAAEGPPVSAIPDPAPPSQNVGLFNASLILFRNGRREQALDMLERIGTGDDDTPDEQLVRDLANLTLGYQMLRERNGAAAKDAFGRVRSPGPYANPALLGLGWAALLPSGARARGGRGADRLADMAPDQADELRRRDPLRYNWSQGVDISDRSLRAALTAWNELALRNPFDPVVQEGMLVVAYALQRLDAHAQAQQQYETTIARLERVRTRLDELLLELGDGRLFERIDADPGHGWRRWLADFDADAQNGYMPLLTTDTDFVDAIEARRPLLFQVRLLAQHAEALAAMPQDDARVRALQQRIAELQQRSAGPLAQATARAGAAALAVLQRIAVSTDAYLVDARFALARIYDPPPAGGNGAMP</sequence>
<keyword evidence="4" id="KW-1185">Reference proteome</keyword>
<feature type="chain" id="PRO_5016326641" description="Tetratricopeptide repeat protein" evidence="2">
    <location>
        <begin position="26"/>
        <end position="548"/>
    </location>
</feature>
<dbReference type="EMBL" id="QICN01000012">
    <property type="protein sequence ID" value="PXV64663.1"/>
    <property type="molecule type" value="Genomic_DNA"/>
</dbReference>
<feature type="coiled-coil region" evidence="1">
    <location>
        <begin position="374"/>
        <end position="404"/>
    </location>
</feature>
<comment type="caution">
    <text evidence="3">The sequence shown here is derived from an EMBL/GenBank/DDBJ whole genome shotgun (WGS) entry which is preliminary data.</text>
</comment>
<evidence type="ECO:0008006" key="5">
    <source>
        <dbReference type="Google" id="ProtNLM"/>
    </source>
</evidence>
<dbReference type="Gene3D" id="1.25.40.10">
    <property type="entry name" value="Tetratricopeptide repeat domain"/>
    <property type="match status" value="1"/>
</dbReference>
<name>A0A318E755_9GAMM</name>
<proteinExistence type="predicted"/>